<dbReference type="Proteomes" id="UP000295215">
    <property type="component" value="Unassembled WGS sequence"/>
</dbReference>
<reference evidence="2 3" key="1">
    <citation type="submission" date="2019-03" db="EMBL/GenBank/DDBJ databases">
        <title>Genomic Encyclopedia of Archaeal and Bacterial Type Strains, Phase II (KMG-II): from individual species to whole genera.</title>
        <authorList>
            <person name="Goeker M."/>
        </authorList>
    </citation>
    <scope>NUCLEOTIDE SEQUENCE [LARGE SCALE GENOMIC DNA]</scope>
    <source>
        <strain evidence="2 3">DSM 28213</strain>
    </source>
</reference>
<proteinExistence type="predicted"/>
<evidence type="ECO:0000256" key="1">
    <source>
        <dbReference type="SAM" id="SignalP"/>
    </source>
</evidence>
<dbReference type="EMBL" id="SOAG01000008">
    <property type="protein sequence ID" value="TDS61496.1"/>
    <property type="molecule type" value="Genomic_DNA"/>
</dbReference>
<evidence type="ECO:0000313" key="3">
    <source>
        <dbReference type="Proteomes" id="UP000295215"/>
    </source>
</evidence>
<comment type="caution">
    <text evidence="2">The sequence shown here is derived from an EMBL/GenBank/DDBJ whole genome shotgun (WGS) entry which is preliminary data.</text>
</comment>
<gene>
    <name evidence="2" type="ORF">C8P70_10837</name>
</gene>
<feature type="chain" id="PRO_5020671709" description="DUF3078 domain-containing protein" evidence="1">
    <location>
        <begin position="25"/>
        <end position="400"/>
    </location>
</feature>
<keyword evidence="3" id="KW-1185">Reference proteome</keyword>
<accession>A0A4R7EYE3</accession>
<dbReference type="InterPro" id="IPR021428">
    <property type="entry name" value="DUF3078"/>
</dbReference>
<keyword evidence="1" id="KW-0732">Signal</keyword>
<name>A0A4R7EYE3_9FLAO</name>
<feature type="signal peptide" evidence="1">
    <location>
        <begin position="1"/>
        <end position="24"/>
    </location>
</feature>
<protein>
    <recommendedName>
        <fullName evidence="4">DUF3078 domain-containing protein</fullName>
    </recommendedName>
</protein>
<dbReference type="AlphaFoldDB" id="A0A4R7EYE3"/>
<evidence type="ECO:0000313" key="2">
    <source>
        <dbReference type="EMBL" id="TDS61496.1"/>
    </source>
</evidence>
<organism evidence="2 3">
    <name type="scientific">Myroides indicus</name>
    <dbReference type="NCBI Taxonomy" id="1323422"/>
    <lineage>
        <taxon>Bacteria</taxon>
        <taxon>Pseudomonadati</taxon>
        <taxon>Bacteroidota</taxon>
        <taxon>Flavobacteriia</taxon>
        <taxon>Flavobacteriales</taxon>
        <taxon>Flavobacteriaceae</taxon>
        <taxon>Myroides</taxon>
    </lineage>
</organism>
<sequence length="400" mass="45698">MRKVIARFLKVLVLLGTIKSIAQGQDTIVNRMANVVKNDTLKAQENPFNPLMGFLSKENYSPQRSSANYIHSGIEGDVPFFRPEIFVKKGKPKFTQIKTRFNPVHDLSVLPINNDILGYWEKKNQLGLDLNQIAFVNWSAGGDNSISGIFKGDFVRKYIKGRLSWENALSIKYGINKQSDRELRKTDDVLEFNSAFGYRSSAISDWYYVSKLNFKTQFTEGYNYPNTDDPVSRWFAPAYLFVGIGAEYVSPKTRIKYYISPLTYKATFVNDQRLADQGSFGVEAAVVDDLGNIIRRGKNYKAEVGLLFSNEWKKEIFKNIALEHKLTLYSDYVDHFGNIDVMWEFKLDLTVNDFVKANIGTYLLYDDNIKNKIEKGGVQITEGPRVQFKQTLGVGLVFSF</sequence>
<dbReference type="Pfam" id="PF11276">
    <property type="entry name" value="DUF3078"/>
    <property type="match status" value="1"/>
</dbReference>
<dbReference type="RefSeq" id="WP_133712168.1">
    <property type="nucleotide sequence ID" value="NZ_SOAG01000008.1"/>
</dbReference>
<evidence type="ECO:0008006" key="4">
    <source>
        <dbReference type="Google" id="ProtNLM"/>
    </source>
</evidence>
<dbReference type="OrthoDB" id="1495718at2"/>